<evidence type="ECO:0000259" key="1">
    <source>
        <dbReference type="PROSITE" id="PS51819"/>
    </source>
</evidence>
<evidence type="ECO:0000313" key="2">
    <source>
        <dbReference type="EMBL" id="RJK96462.1"/>
    </source>
</evidence>
<dbReference type="InterPro" id="IPR029068">
    <property type="entry name" value="Glyas_Bleomycin-R_OHBP_Dase"/>
</dbReference>
<dbReference type="InterPro" id="IPR037523">
    <property type="entry name" value="VOC_core"/>
</dbReference>
<comment type="caution">
    <text evidence="2">The sequence shown here is derived from an EMBL/GenBank/DDBJ whole genome shotgun (WGS) entry which is preliminary data.</text>
</comment>
<sequence length="176" mass="19114">MLRGAARPASPGRGRWPVPTFAGVDHVSLTVTDLERSVRFYAEVLDFVQVIDAGYGRVCMHPRTGFVLGLVRHEGAQGTPFTELATGLDHLGLVAASRDELVAWEERLRGAGVPYTPVRDMPLGHHLAFRDPDGIALELYAPNDVMAAALRELRSREVAPEELLAMARQVLGAPPA</sequence>
<gene>
    <name evidence="2" type="ORF">D5H78_09600</name>
</gene>
<accession>A0A3A3Z1J1</accession>
<dbReference type="PANTHER" id="PTHR36113">
    <property type="entry name" value="LYASE, PUTATIVE-RELATED-RELATED"/>
    <property type="match status" value="1"/>
</dbReference>
<dbReference type="EMBL" id="QZEZ01000003">
    <property type="protein sequence ID" value="RJK96462.1"/>
    <property type="molecule type" value="Genomic_DNA"/>
</dbReference>
<dbReference type="InterPro" id="IPR051332">
    <property type="entry name" value="Fosfomycin_Res_Enzymes"/>
</dbReference>
<reference evidence="2 3" key="1">
    <citation type="submission" date="2018-09" db="EMBL/GenBank/DDBJ databases">
        <title>YIM 75000 draft genome.</title>
        <authorList>
            <person name="Tang S."/>
            <person name="Feng Y."/>
        </authorList>
    </citation>
    <scope>NUCLEOTIDE SEQUENCE [LARGE SCALE GENOMIC DNA]</scope>
    <source>
        <strain evidence="2 3">YIM 75000</strain>
    </source>
</reference>
<organism evidence="2 3">
    <name type="scientific">Vallicoccus soli</name>
    <dbReference type="NCBI Taxonomy" id="2339232"/>
    <lineage>
        <taxon>Bacteria</taxon>
        <taxon>Bacillati</taxon>
        <taxon>Actinomycetota</taxon>
        <taxon>Actinomycetes</taxon>
        <taxon>Motilibacterales</taxon>
        <taxon>Vallicoccaceae</taxon>
        <taxon>Vallicoccus</taxon>
    </lineage>
</organism>
<name>A0A3A3Z1J1_9ACTN</name>
<feature type="domain" description="VOC" evidence="1">
    <location>
        <begin position="23"/>
        <end position="142"/>
    </location>
</feature>
<dbReference type="InterPro" id="IPR004360">
    <property type="entry name" value="Glyas_Fos-R_dOase_dom"/>
</dbReference>
<dbReference type="Proteomes" id="UP000265614">
    <property type="component" value="Unassembled WGS sequence"/>
</dbReference>
<proteinExistence type="predicted"/>
<keyword evidence="3" id="KW-1185">Reference proteome</keyword>
<evidence type="ECO:0000313" key="3">
    <source>
        <dbReference type="Proteomes" id="UP000265614"/>
    </source>
</evidence>
<dbReference type="SUPFAM" id="SSF54593">
    <property type="entry name" value="Glyoxalase/Bleomycin resistance protein/Dihydroxybiphenyl dioxygenase"/>
    <property type="match status" value="1"/>
</dbReference>
<dbReference type="AlphaFoldDB" id="A0A3A3Z1J1"/>
<dbReference type="OrthoDB" id="317332at2"/>
<dbReference type="Gene3D" id="3.10.180.10">
    <property type="entry name" value="2,3-Dihydroxybiphenyl 1,2-Dioxygenase, domain 1"/>
    <property type="match status" value="1"/>
</dbReference>
<protein>
    <recommendedName>
        <fullName evidence="1">VOC domain-containing protein</fullName>
    </recommendedName>
</protein>
<dbReference type="PANTHER" id="PTHR36113:SF1">
    <property type="entry name" value="GLYOXALASE_BLEOMYCIN RESISTANCE PROTEIN_DIOXYGENASE"/>
    <property type="match status" value="1"/>
</dbReference>
<dbReference type="PROSITE" id="PS51819">
    <property type="entry name" value="VOC"/>
    <property type="match status" value="1"/>
</dbReference>
<dbReference type="Pfam" id="PF00903">
    <property type="entry name" value="Glyoxalase"/>
    <property type="match status" value="1"/>
</dbReference>